<dbReference type="AlphaFoldDB" id="A0A1A9AHX1"/>
<dbReference type="Proteomes" id="UP000078555">
    <property type="component" value="Unassembled WGS sequence"/>
</dbReference>
<protein>
    <recommendedName>
        <fullName evidence="3">PIR Superfamily Protein</fullName>
    </recommendedName>
</protein>
<keyword evidence="2" id="KW-1185">Reference proteome</keyword>
<accession>A0A1A9AHX1</accession>
<organism evidence="1 2">
    <name type="scientific">Plasmodium ovale wallikeri</name>
    <dbReference type="NCBI Taxonomy" id="864142"/>
    <lineage>
        <taxon>Eukaryota</taxon>
        <taxon>Sar</taxon>
        <taxon>Alveolata</taxon>
        <taxon>Apicomplexa</taxon>
        <taxon>Aconoidasida</taxon>
        <taxon>Haemosporida</taxon>
        <taxon>Plasmodiidae</taxon>
        <taxon>Plasmodium</taxon>
        <taxon>Plasmodium (Plasmodium)</taxon>
    </lineage>
</organism>
<evidence type="ECO:0000313" key="2">
    <source>
        <dbReference type="Proteomes" id="UP000078555"/>
    </source>
</evidence>
<gene>
    <name evidence="1" type="ORF">POVWA1_071950</name>
</gene>
<evidence type="ECO:0008006" key="3">
    <source>
        <dbReference type="Google" id="ProtNLM"/>
    </source>
</evidence>
<name>A0A1A9AHX1_PLAOA</name>
<sequence length="145" mass="16891">MSPPGKSATNLPEKLLPSNYFIKCLFEDKNFENHIKQIEANKSNNNSKNIISIINSKFAKILQEIKEGFSDDEEVRCCININYYFDLLYAIIKSPGELSDDNTNKLISEILQKWNEVPQVNDEDKCKKETDLDSILRNIFHYQKR</sequence>
<dbReference type="EMBL" id="FLRD01000864">
    <property type="protein sequence ID" value="SBT55749.1"/>
    <property type="molecule type" value="Genomic_DNA"/>
</dbReference>
<reference evidence="2" key="1">
    <citation type="submission" date="2016-05" db="EMBL/GenBank/DDBJ databases">
        <authorList>
            <person name="Naeem Raeece"/>
        </authorList>
    </citation>
    <scope>NUCLEOTIDE SEQUENCE [LARGE SCALE GENOMIC DNA]</scope>
</reference>
<evidence type="ECO:0000313" key="1">
    <source>
        <dbReference type="EMBL" id="SBT55749.1"/>
    </source>
</evidence>
<proteinExistence type="predicted"/>